<dbReference type="EMBL" id="JBFALK010000020">
    <property type="protein sequence ID" value="MEV0973213.1"/>
    <property type="molecule type" value="Genomic_DNA"/>
</dbReference>
<proteinExistence type="predicted"/>
<accession>A0ABV3GNK3</accession>
<sequence>MPDSSPTVPGQVPSNGIDTTTAHSARIWNYWLGGKDNYAVDREIGDQFCGIFPEIVDIARASRGFLTRAVEYMAREAGIRQFLDIGTGLPTHDNTHEVAQRVAPDSRVVYVDNDPLVLAHARALLVGHTEGGTEFIDADLHDPDKILAAAGETLDLTRPVGLMLMNILGHVGDLSEARSITARLLAALPSGSHLAIADGTNVVKGKEFDEAIAIWNEAGSVAYNLRTPEQIASFFDGLELVEPGVVSCPYWRPAVALNPGREVDEFCAVGRKP</sequence>
<evidence type="ECO:0000313" key="2">
    <source>
        <dbReference type="Proteomes" id="UP001551675"/>
    </source>
</evidence>
<dbReference type="Gene3D" id="3.40.50.150">
    <property type="entry name" value="Vaccinia Virus protein VP39"/>
    <property type="match status" value="1"/>
</dbReference>
<dbReference type="InterPro" id="IPR006764">
    <property type="entry name" value="SAM_dep_MeTrfase_SAV2177_type"/>
</dbReference>
<keyword evidence="1" id="KW-0489">Methyltransferase</keyword>
<comment type="caution">
    <text evidence="1">The sequence shown here is derived from an EMBL/GenBank/DDBJ whole genome shotgun (WGS) entry which is preliminary data.</text>
</comment>
<reference evidence="1 2" key="1">
    <citation type="submission" date="2024-06" db="EMBL/GenBank/DDBJ databases">
        <title>The Natural Products Discovery Center: Release of the First 8490 Sequenced Strains for Exploring Actinobacteria Biosynthetic Diversity.</title>
        <authorList>
            <person name="Kalkreuter E."/>
            <person name="Kautsar S.A."/>
            <person name="Yang D."/>
            <person name="Bader C.D."/>
            <person name="Teijaro C.N."/>
            <person name="Fluegel L."/>
            <person name="Davis C.M."/>
            <person name="Simpson J.R."/>
            <person name="Lauterbach L."/>
            <person name="Steele A.D."/>
            <person name="Gui C."/>
            <person name="Meng S."/>
            <person name="Li G."/>
            <person name="Viehrig K."/>
            <person name="Ye F."/>
            <person name="Su P."/>
            <person name="Kiefer A.F."/>
            <person name="Nichols A."/>
            <person name="Cepeda A.J."/>
            <person name="Yan W."/>
            <person name="Fan B."/>
            <person name="Jiang Y."/>
            <person name="Adhikari A."/>
            <person name="Zheng C.-J."/>
            <person name="Schuster L."/>
            <person name="Cowan T.M."/>
            <person name="Smanski M.J."/>
            <person name="Chevrette M.G."/>
            <person name="De Carvalho L.P.S."/>
            <person name="Shen B."/>
        </authorList>
    </citation>
    <scope>NUCLEOTIDE SEQUENCE [LARGE SCALE GENOMIC DNA]</scope>
    <source>
        <strain evidence="1 2">NPDC050100</strain>
    </source>
</reference>
<dbReference type="Pfam" id="PF04672">
    <property type="entry name" value="Methyltransf_19"/>
    <property type="match status" value="1"/>
</dbReference>
<dbReference type="InterPro" id="IPR029063">
    <property type="entry name" value="SAM-dependent_MTases_sf"/>
</dbReference>
<protein>
    <submittedName>
        <fullName evidence="1">SAM-dependent methyltransferase</fullName>
        <ecNumber evidence="1">2.1.1.-</ecNumber>
    </submittedName>
</protein>
<dbReference type="RefSeq" id="WP_061258849.1">
    <property type="nucleotide sequence ID" value="NZ_JBFALK010000020.1"/>
</dbReference>
<name>A0ABV3GNK3_MICGL</name>
<dbReference type="GO" id="GO:0008168">
    <property type="term" value="F:methyltransferase activity"/>
    <property type="evidence" value="ECO:0007669"/>
    <property type="project" value="UniProtKB-KW"/>
</dbReference>
<dbReference type="Proteomes" id="UP001551675">
    <property type="component" value="Unassembled WGS sequence"/>
</dbReference>
<dbReference type="PIRSF" id="PIRSF017393">
    <property type="entry name" value="MTase_SAV2177"/>
    <property type="match status" value="1"/>
</dbReference>
<dbReference type="SUPFAM" id="SSF53335">
    <property type="entry name" value="S-adenosyl-L-methionine-dependent methyltransferases"/>
    <property type="match status" value="1"/>
</dbReference>
<gene>
    <name evidence="1" type="ORF">AB0I59_31810</name>
</gene>
<evidence type="ECO:0000313" key="1">
    <source>
        <dbReference type="EMBL" id="MEV0973213.1"/>
    </source>
</evidence>
<keyword evidence="1" id="KW-0808">Transferase</keyword>
<organism evidence="1 2">
    <name type="scientific">Microtetraspora glauca</name>
    <dbReference type="NCBI Taxonomy" id="1996"/>
    <lineage>
        <taxon>Bacteria</taxon>
        <taxon>Bacillati</taxon>
        <taxon>Actinomycetota</taxon>
        <taxon>Actinomycetes</taxon>
        <taxon>Streptosporangiales</taxon>
        <taxon>Streptosporangiaceae</taxon>
        <taxon>Microtetraspora</taxon>
    </lineage>
</organism>
<dbReference type="EC" id="2.1.1.-" evidence="1"/>
<keyword evidence="2" id="KW-1185">Reference proteome</keyword>
<dbReference type="GO" id="GO:0032259">
    <property type="term" value="P:methylation"/>
    <property type="evidence" value="ECO:0007669"/>
    <property type="project" value="UniProtKB-KW"/>
</dbReference>